<proteinExistence type="predicted"/>
<feature type="transmembrane region" description="Helical" evidence="1">
    <location>
        <begin position="91"/>
        <end position="110"/>
    </location>
</feature>
<dbReference type="Proteomes" id="UP000618754">
    <property type="component" value="Unassembled WGS sequence"/>
</dbReference>
<reference evidence="3 4" key="1">
    <citation type="submission" date="2020-09" db="EMBL/GenBank/DDBJ databases">
        <title>Novel species of Mucilaginibacter isolated from a glacier on the Tibetan Plateau.</title>
        <authorList>
            <person name="Liu Q."/>
            <person name="Xin Y.-H."/>
        </authorList>
    </citation>
    <scope>NUCLEOTIDE SEQUENCE [LARGE SCALE GENOMIC DNA]</scope>
    <source>
        <strain evidence="3 4">CGMCC 1.13878</strain>
    </source>
</reference>
<keyword evidence="4" id="KW-1185">Reference proteome</keyword>
<keyword evidence="1" id="KW-0472">Membrane</keyword>
<feature type="transmembrane region" description="Helical" evidence="1">
    <location>
        <begin position="116"/>
        <end position="136"/>
    </location>
</feature>
<dbReference type="RefSeq" id="WP_191174924.1">
    <property type="nucleotide sequence ID" value="NZ_JACWMW010000002.1"/>
</dbReference>
<keyword evidence="1" id="KW-1133">Transmembrane helix</keyword>
<protein>
    <submittedName>
        <fullName evidence="3">DoxX family protein</fullName>
    </submittedName>
</protein>
<dbReference type="EMBL" id="JACWMW010000002">
    <property type="protein sequence ID" value="MBD1385025.1"/>
    <property type="molecule type" value="Genomic_DNA"/>
</dbReference>
<gene>
    <name evidence="3" type="ORF">IDJ75_07020</name>
</gene>
<dbReference type="InterPro" id="IPR007301">
    <property type="entry name" value="DoxD"/>
</dbReference>
<feature type="transmembrane region" description="Helical" evidence="1">
    <location>
        <begin position="63"/>
        <end position="84"/>
    </location>
</feature>
<keyword evidence="1" id="KW-0812">Transmembrane</keyword>
<organism evidence="3 4">
    <name type="scientific">Mucilaginibacter rigui</name>
    <dbReference type="NCBI Taxonomy" id="534635"/>
    <lineage>
        <taxon>Bacteria</taxon>
        <taxon>Pseudomonadati</taxon>
        <taxon>Bacteroidota</taxon>
        <taxon>Sphingobacteriia</taxon>
        <taxon>Sphingobacteriales</taxon>
        <taxon>Sphingobacteriaceae</taxon>
        <taxon>Mucilaginibacter</taxon>
    </lineage>
</organism>
<feature type="transmembrane region" description="Helical" evidence="1">
    <location>
        <begin position="7"/>
        <end position="26"/>
    </location>
</feature>
<accession>A0ABR7X4M4</accession>
<comment type="caution">
    <text evidence="3">The sequence shown here is derived from an EMBL/GenBank/DDBJ whole genome shotgun (WGS) entry which is preliminary data.</text>
</comment>
<evidence type="ECO:0000313" key="3">
    <source>
        <dbReference type="EMBL" id="MBD1385025.1"/>
    </source>
</evidence>
<dbReference type="Pfam" id="PF04173">
    <property type="entry name" value="DoxD"/>
    <property type="match status" value="1"/>
</dbReference>
<feature type="domain" description="TQO small subunit DoxD" evidence="2">
    <location>
        <begin position="62"/>
        <end position="147"/>
    </location>
</feature>
<evidence type="ECO:0000256" key="1">
    <source>
        <dbReference type="SAM" id="Phobius"/>
    </source>
</evidence>
<evidence type="ECO:0000259" key="2">
    <source>
        <dbReference type="Pfam" id="PF04173"/>
    </source>
</evidence>
<name>A0ABR7X4M4_9SPHI</name>
<evidence type="ECO:0000313" key="4">
    <source>
        <dbReference type="Proteomes" id="UP000618754"/>
    </source>
</evidence>
<sequence>MQLTNYHLPAIYLRAALGLSYLWLVADRLGWLGAPGQPHISWGDWAHFMVLSRDTMSFLPDALVTPLAILASLGEGIFGLLLIIGLFTRPAAIGSGLLTLAFAISMTISRGIDAPIGYSVFTVSAASFLLATLPAYKWSIDALISKK</sequence>